<dbReference type="AlphaFoldDB" id="A0A3M8DQF7"/>
<comment type="caution">
    <text evidence="6">The sequence shown here is derived from an EMBL/GenBank/DDBJ whole genome shotgun (WGS) entry which is preliminary data.</text>
</comment>
<dbReference type="RefSeq" id="WP_122917920.1">
    <property type="nucleotide sequence ID" value="NZ_RHHQ01000008.1"/>
</dbReference>
<name>A0A3M8DQF7_9BACL</name>
<evidence type="ECO:0000256" key="4">
    <source>
        <dbReference type="PROSITE-ProRule" id="PRU00335"/>
    </source>
</evidence>
<dbReference type="EMBL" id="RHHQ01000008">
    <property type="protein sequence ID" value="RNB89665.1"/>
    <property type="molecule type" value="Genomic_DNA"/>
</dbReference>
<gene>
    <name evidence="6" type="ORF">EDM56_10830</name>
</gene>
<sequence length="194" mass="22537">MARHKEFDQEVALDKAMELFWQKGYDRTSMQDLCEHLGIHRGSLYDTFGDKHQLFLACIDRFQETAHESFYSILQETGDSRELLERFFNRVIDSSIDNASLRRGCFMANATMGVAVFEPSVASRVEAYFLQQETWFYRFLLRAQKNGELKGKQHIRELARFLVNTKQGLHVLAKSASDRSTMDDTVKVTLSFLF</sequence>
<dbReference type="Gene3D" id="1.10.10.60">
    <property type="entry name" value="Homeodomain-like"/>
    <property type="match status" value="1"/>
</dbReference>
<feature type="DNA-binding region" description="H-T-H motif" evidence="4">
    <location>
        <begin position="29"/>
        <end position="48"/>
    </location>
</feature>
<evidence type="ECO:0000256" key="3">
    <source>
        <dbReference type="ARBA" id="ARBA00023163"/>
    </source>
</evidence>
<keyword evidence="2 4" id="KW-0238">DNA-binding</keyword>
<evidence type="ECO:0000256" key="2">
    <source>
        <dbReference type="ARBA" id="ARBA00023125"/>
    </source>
</evidence>
<dbReference type="InterPro" id="IPR011075">
    <property type="entry name" value="TetR_C"/>
</dbReference>
<dbReference type="InterPro" id="IPR036271">
    <property type="entry name" value="Tet_transcr_reg_TetR-rel_C_sf"/>
</dbReference>
<reference evidence="6 7" key="1">
    <citation type="submission" date="2018-10" db="EMBL/GenBank/DDBJ databases">
        <title>Phylogenomics of Brevibacillus.</title>
        <authorList>
            <person name="Dunlap C."/>
        </authorList>
    </citation>
    <scope>NUCLEOTIDE SEQUENCE [LARGE SCALE GENOMIC DNA]</scope>
    <source>
        <strain evidence="6 7">JCM 15716</strain>
    </source>
</reference>
<dbReference type="PANTHER" id="PTHR47506">
    <property type="entry name" value="TRANSCRIPTIONAL REGULATORY PROTEIN"/>
    <property type="match status" value="1"/>
</dbReference>
<evidence type="ECO:0000313" key="7">
    <source>
        <dbReference type="Proteomes" id="UP000271031"/>
    </source>
</evidence>
<dbReference type="PANTHER" id="PTHR47506:SF10">
    <property type="entry name" value="TRANSCRIPTIONAL REGULATORY PROTEIN"/>
    <property type="match status" value="1"/>
</dbReference>
<dbReference type="Pfam" id="PF16925">
    <property type="entry name" value="TetR_C_13"/>
    <property type="match status" value="1"/>
</dbReference>
<proteinExistence type="predicted"/>
<dbReference type="OrthoDB" id="9795242at2"/>
<dbReference type="InterPro" id="IPR001647">
    <property type="entry name" value="HTH_TetR"/>
</dbReference>
<protein>
    <submittedName>
        <fullName evidence="6">TetR/AcrR family transcriptional regulator</fullName>
    </submittedName>
</protein>
<keyword evidence="3" id="KW-0804">Transcription</keyword>
<dbReference type="SUPFAM" id="SSF46689">
    <property type="entry name" value="Homeodomain-like"/>
    <property type="match status" value="1"/>
</dbReference>
<dbReference type="Proteomes" id="UP000271031">
    <property type="component" value="Unassembled WGS sequence"/>
</dbReference>
<dbReference type="Gene3D" id="1.10.357.10">
    <property type="entry name" value="Tetracycline Repressor, domain 2"/>
    <property type="match status" value="1"/>
</dbReference>
<feature type="domain" description="HTH tetR-type" evidence="5">
    <location>
        <begin position="6"/>
        <end position="66"/>
    </location>
</feature>
<dbReference type="PROSITE" id="PS50977">
    <property type="entry name" value="HTH_TETR_2"/>
    <property type="match status" value="1"/>
</dbReference>
<keyword evidence="7" id="KW-1185">Reference proteome</keyword>
<evidence type="ECO:0000256" key="1">
    <source>
        <dbReference type="ARBA" id="ARBA00023015"/>
    </source>
</evidence>
<dbReference type="InterPro" id="IPR009057">
    <property type="entry name" value="Homeodomain-like_sf"/>
</dbReference>
<evidence type="ECO:0000313" key="6">
    <source>
        <dbReference type="EMBL" id="RNB89665.1"/>
    </source>
</evidence>
<keyword evidence="1" id="KW-0805">Transcription regulation</keyword>
<accession>A0A3M8DQF7</accession>
<dbReference type="Pfam" id="PF00440">
    <property type="entry name" value="TetR_N"/>
    <property type="match status" value="1"/>
</dbReference>
<organism evidence="6 7">
    <name type="scientific">Brevibacillus fluminis</name>
    <dbReference type="NCBI Taxonomy" id="511487"/>
    <lineage>
        <taxon>Bacteria</taxon>
        <taxon>Bacillati</taxon>
        <taxon>Bacillota</taxon>
        <taxon>Bacilli</taxon>
        <taxon>Bacillales</taxon>
        <taxon>Paenibacillaceae</taxon>
        <taxon>Brevibacillus</taxon>
    </lineage>
</organism>
<evidence type="ECO:0000259" key="5">
    <source>
        <dbReference type="PROSITE" id="PS50977"/>
    </source>
</evidence>
<dbReference type="GO" id="GO:0003677">
    <property type="term" value="F:DNA binding"/>
    <property type="evidence" value="ECO:0007669"/>
    <property type="project" value="UniProtKB-UniRule"/>
</dbReference>
<dbReference type="PRINTS" id="PR00455">
    <property type="entry name" value="HTHTETR"/>
</dbReference>
<dbReference type="SUPFAM" id="SSF48498">
    <property type="entry name" value="Tetracyclin repressor-like, C-terminal domain"/>
    <property type="match status" value="1"/>
</dbReference>